<dbReference type="EMBL" id="WUBS01000007">
    <property type="protein sequence ID" value="NDL63370.1"/>
    <property type="molecule type" value="Genomic_DNA"/>
</dbReference>
<dbReference type="InterPro" id="IPR012670">
    <property type="entry name" value="T3SS_YscI/HrpB"/>
</dbReference>
<evidence type="ECO:0000313" key="2">
    <source>
        <dbReference type="EMBL" id="NDL63370.1"/>
    </source>
</evidence>
<dbReference type="RefSeq" id="WP_162366090.1">
    <property type="nucleotide sequence ID" value="NZ_WUBS01000007.1"/>
</dbReference>
<keyword evidence="3" id="KW-1185">Reference proteome</keyword>
<protein>
    <submittedName>
        <fullName evidence="2">AraC family transcriptional regulator</fullName>
    </submittedName>
</protein>
<evidence type="ECO:0000313" key="3">
    <source>
        <dbReference type="Proteomes" id="UP000461443"/>
    </source>
</evidence>
<proteinExistence type="predicted"/>
<reference evidence="2 3" key="2">
    <citation type="submission" date="2020-02" db="EMBL/GenBank/DDBJ databases">
        <title>The new genus of Enterobacteriales.</title>
        <authorList>
            <person name="Kim I.S."/>
        </authorList>
    </citation>
    <scope>NUCLEOTIDE SEQUENCE [LARGE SCALE GENOMIC DNA]</scope>
    <source>
        <strain evidence="2 3">SAP-6</strain>
    </source>
</reference>
<dbReference type="AlphaFoldDB" id="A0A845SEZ3"/>
<accession>A0A845SEZ3</accession>
<gene>
    <name evidence="2" type="ORF">GRH90_11515</name>
</gene>
<organism evidence="2 3">
    <name type="scientific">Acerihabitans arboris</name>
    <dbReference type="NCBI Taxonomy" id="2691583"/>
    <lineage>
        <taxon>Bacteria</taxon>
        <taxon>Pseudomonadati</taxon>
        <taxon>Pseudomonadota</taxon>
        <taxon>Gammaproteobacteria</taxon>
        <taxon>Enterobacterales</taxon>
        <taxon>Pectobacteriaceae</taxon>
        <taxon>Acerihabitans</taxon>
    </lineage>
</organism>
<dbReference type="GO" id="GO:0030254">
    <property type="term" value="P:protein secretion by the type III secretion system"/>
    <property type="evidence" value="ECO:0007669"/>
    <property type="project" value="InterPro"/>
</dbReference>
<reference evidence="2 3" key="1">
    <citation type="submission" date="2019-12" db="EMBL/GenBank/DDBJ databases">
        <authorList>
            <person name="Lee S.D."/>
        </authorList>
    </citation>
    <scope>NUCLEOTIDE SEQUENCE [LARGE SCALE GENOMIC DNA]</scope>
    <source>
        <strain evidence="2 3">SAP-6</strain>
    </source>
</reference>
<feature type="compositionally biased region" description="Polar residues" evidence="1">
    <location>
        <begin position="1"/>
        <end position="11"/>
    </location>
</feature>
<dbReference type="Pfam" id="PF17001">
    <property type="entry name" value="T3SS_basalb_I"/>
    <property type="match status" value="1"/>
</dbReference>
<dbReference type="Proteomes" id="UP000461443">
    <property type="component" value="Unassembled WGS sequence"/>
</dbReference>
<sequence length="121" mass="12921">MKMTEIPQTATPPAITGDAGLPHQPGQADIQWFAAELNRADSSTGAPSAQGFIPELAAALKRGGQRRKNAFDDLQKASRSTNILVLNQATESLSDAYVETLMNAKIVSKAVQSIDKLTNLQ</sequence>
<comment type="caution">
    <text evidence="2">The sequence shown here is derived from an EMBL/GenBank/DDBJ whole genome shotgun (WGS) entry which is preliminary data.</text>
</comment>
<name>A0A845SEZ3_9GAMM</name>
<feature type="region of interest" description="Disordered" evidence="1">
    <location>
        <begin position="1"/>
        <end position="25"/>
    </location>
</feature>
<evidence type="ECO:0000256" key="1">
    <source>
        <dbReference type="SAM" id="MobiDB-lite"/>
    </source>
</evidence>